<reference evidence="3 5" key="2">
    <citation type="submission" date="2023-11" db="EMBL/GenBank/DDBJ databases">
        <title>MicrobeMod: A computational toolkit for identifying prokaryotic methylation and restriction-modification with nanopore sequencing.</title>
        <authorList>
            <person name="Crits-Christoph A."/>
            <person name="Kang S.C."/>
            <person name="Lee H."/>
            <person name="Ostrov N."/>
        </authorList>
    </citation>
    <scope>NUCLEOTIDE SEQUENCE [LARGE SCALE GENOMIC DNA]</scope>
    <source>
        <strain evidence="3 5">ATCC 23090</strain>
    </source>
</reference>
<keyword evidence="5" id="KW-1185">Reference proteome</keyword>
<protein>
    <submittedName>
        <fullName evidence="3">1,4-beta-xylanase</fullName>
    </submittedName>
    <submittedName>
        <fullName evidence="2">Glycosyl hydrolases family 2, TIM barrel domain</fullName>
    </submittedName>
</protein>
<evidence type="ECO:0000256" key="1">
    <source>
        <dbReference type="SAM" id="SignalP"/>
    </source>
</evidence>
<evidence type="ECO:0000313" key="4">
    <source>
        <dbReference type="Proteomes" id="UP000183788"/>
    </source>
</evidence>
<dbReference type="EMBL" id="CP140154">
    <property type="protein sequence ID" value="WQG86721.1"/>
    <property type="molecule type" value="Genomic_DNA"/>
</dbReference>
<feature type="chain" id="PRO_5012837464" evidence="1">
    <location>
        <begin position="23"/>
        <end position="354"/>
    </location>
</feature>
<evidence type="ECO:0000313" key="2">
    <source>
        <dbReference type="EMBL" id="SFW55246.1"/>
    </source>
</evidence>
<feature type="signal peptide" evidence="1">
    <location>
        <begin position="1"/>
        <end position="22"/>
    </location>
</feature>
<dbReference type="OrthoDB" id="9774262at2"/>
<evidence type="ECO:0000313" key="3">
    <source>
        <dbReference type="EMBL" id="WQG86721.1"/>
    </source>
</evidence>
<dbReference type="EMBL" id="FPIZ01000007">
    <property type="protein sequence ID" value="SFW55246.1"/>
    <property type="molecule type" value="Genomic_DNA"/>
</dbReference>
<proteinExistence type="predicted"/>
<dbReference type="InterPro" id="IPR017853">
    <property type="entry name" value="GH"/>
</dbReference>
<dbReference type="STRING" id="1004.SAMN05661012_02457"/>
<keyword evidence="1" id="KW-0732">Signal</keyword>
<sequence>MKVKVSLLAALLIATMAVVAQAQPRPQWSKKQAQKWYQSHAWQRGANFIPSTAINQLEMWQAASFDTATISRELGYAASIGLNSMRVFLHHAAWEQDPKGFKGRMNTYLSIADRYGISTIFVLFDDCWNKTYAIGTQPAPKPGIHNSGWLQDPGIRRESSTQLNDTLHKYVVDVMSTFRKDKRIFLWDLYNEPGNSDYGEKSLPLLKLVFTWGREANTAQPISSGVWNKSLTKLNEYQLNNSDVITYHNYADEKEHQEVIDTLRKYGRPLICTEYMARARNSFFATIMPLLKKENVAAYNWGLVSGKTNTIYAWDTPMPDGAEPKVWFHDIFRQDGTPYSTEEITVIKSLTGKN</sequence>
<evidence type="ECO:0000313" key="5">
    <source>
        <dbReference type="Proteomes" id="UP001326715"/>
    </source>
</evidence>
<dbReference type="GO" id="GO:0016787">
    <property type="term" value="F:hydrolase activity"/>
    <property type="evidence" value="ECO:0007669"/>
    <property type="project" value="UniProtKB-KW"/>
</dbReference>
<keyword evidence="2" id="KW-0378">Hydrolase</keyword>
<dbReference type="Gene3D" id="3.20.20.80">
    <property type="entry name" value="Glycosidases"/>
    <property type="match status" value="1"/>
</dbReference>
<dbReference type="RefSeq" id="WP_083571512.1">
    <property type="nucleotide sequence ID" value="NZ_CBHWAX010000015.1"/>
</dbReference>
<organism evidence="2 4">
    <name type="scientific">Chitinophaga sancti</name>
    <dbReference type="NCBI Taxonomy" id="1004"/>
    <lineage>
        <taxon>Bacteria</taxon>
        <taxon>Pseudomonadati</taxon>
        <taxon>Bacteroidota</taxon>
        <taxon>Chitinophagia</taxon>
        <taxon>Chitinophagales</taxon>
        <taxon>Chitinophagaceae</taxon>
        <taxon>Chitinophaga</taxon>
    </lineage>
</organism>
<gene>
    <name evidence="2" type="ORF">SAMN05661012_02457</name>
    <name evidence="3" type="ORF">SR876_17425</name>
</gene>
<dbReference type="Proteomes" id="UP000183788">
    <property type="component" value="Unassembled WGS sequence"/>
</dbReference>
<dbReference type="AlphaFoldDB" id="A0A1K1Q7X9"/>
<name>A0A1K1Q7X9_9BACT</name>
<reference evidence="2 4" key="1">
    <citation type="submission" date="2016-11" db="EMBL/GenBank/DDBJ databases">
        <authorList>
            <person name="Jaros S."/>
            <person name="Januszkiewicz K."/>
            <person name="Wedrychowicz H."/>
        </authorList>
    </citation>
    <scope>NUCLEOTIDE SEQUENCE [LARGE SCALE GENOMIC DNA]</scope>
    <source>
        <strain evidence="2 4">DSM 784</strain>
    </source>
</reference>
<accession>A0A1K1Q7X9</accession>
<dbReference type="Proteomes" id="UP001326715">
    <property type="component" value="Chromosome"/>
</dbReference>
<dbReference type="SUPFAM" id="SSF51445">
    <property type="entry name" value="(Trans)glycosidases"/>
    <property type="match status" value="1"/>
</dbReference>